<evidence type="ECO:0000313" key="2">
    <source>
        <dbReference type="EMBL" id="NKZ10388.1"/>
    </source>
</evidence>
<sequence>MNSSSSDLRVYYGNGQMTNIALRMNKMTNPLRLQIEGMEPRRYARAAKRAAKAAETSARKEGIEVSARIRHLLDSTEEQLAGEQRARLAARAEGGSPAGGEAGGNPAAQSESRPDKGLELHNPLTPSVEASTGLATAARAAVLTLLPTTLPTTLSGLGPSAASVSASLATTFGPSLLSIWLQGEEGQERSVFVEAAVERPIGRDLPLLKGEGMMSADGCWRVSWTDAGDLSVIVRGDEPWSTPVADEDVVTVDPATGTIVVKGTNPRSVWTKNPIEAAHRSIGRRVGDHVQVIRIRCHERSFAPTVIASPTWERIRSMAGGFIEDEVHEALPTADVV</sequence>
<evidence type="ECO:0000256" key="1">
    <source>
        <dbReference type="SAM" id="MobiDB-lite"/>
    </source>
</evidence>
<dbReference type="EMBL" id="JAAXPJ010000001">
    <property type="protein sequence ID" value="NKZ10388.1"/>
    <property type="molecule type" value="Genomic_DNA"/>
</dbReference>
<organism evidence="2 3">
    <name type="scientific">Mycolicibacterium septicum DSM 44393</name>
    <dbReference type="NCBI Taxonomy" id="1341646"/>
    <lineage>
        <taxon>Bacteria</taxon>
        <taxon>Bacillati</taxon>
        <taxon>Actinomycetota</taxon>
        <taxon>Actinomycetes</taxon>
        <taxon>Mycobacteriales</taxon>
        <taxon>Mycobacteriaceae</taxon>
        <taxon>Mycolicibacterium</taxon>
    </lineage>
</organism>
<name>A0A7X6RUL2_9MYCO</name>
<dbReference type="RefSeq" id="WP_162563167.1">
    <property type="nucleotide sequence ID" value="NZ_HG322951.1"/>
</dbReference>
<dbReference type="AlphaFoldDB" id="A0A7X6RUL2"/>
<protein>
    <submittedName>
        <fullName evidence="2">Uncharacterized protein</fullName>
    </submittedName>
</protein>
<dbReference type="Proteomes" id="UP000518188">
    <property type="component" value="Unassembled WGS sequence"/>
</dbReference>
<comment type="caution">
    <text evidence="2">The sequence shown here is derived from an EMBL/GenBank/DDBJ whole genome shotgun (WGS) entry which is preliminary data.</text>
</comment>
<reference evidence="2 3" key="1">
    <citation type="submission" date="2020-04" db="EMBL/GenBank/DDBJ databases">
        <title>MicrobeNet Type strains.</title>
        <authorList>
            <person name="Nicholson A.C."/>
        </authorList>
    </citation>
    <scope>NUCLEOTIDE SEQUENCE [LARGE SCALE GENOMIC DNA]</scope>
    <source>
        <strain evidence="2 3">ATCC 700731</strain>
    </source>
</reference>
<gene>
    <name evidence="2" type="ORF">HGA11_05305</name>
</gene>
<accession>A0A7X6RUL2</accession>
<proteinExistence type="predicted"/>
<evidence type="ECO:0000313" key="3">
    <source>
        <dbReference type="Proteomes" id="UP000518188"/>
    </source>
</evidence>
<feature type="region of interest" description="Disordered" evidence="1">
    <location>
        <begin position="80"/>
        <end position="126"/>
    </location>
</feature>